<reference evidence="3" key="2">
    <citation type="submission" date="2019-10" db="EMBL/GenBank/DDBJ databases">
        <title>A de novo genome assembly of a pear dwarfing rootstock.</title>
        <authorList>
            <person name="Wang F."/>
            <person name="Wang J."/>
            <person name="Li S."/>
            <person name="Zhang Y."/>
            <person name="Fang M."/>
            <person name="Ma L."/>
            <person name="Zhao Y."/>
            <person name="Jiang S."/>
        </authorList>
    </citation>
    <scope>NUCLEOTIDE SEQUENCE [LARGE SCALE GENOMIC DNA]</scope>
</reference>
<accession>A0A5N5GNL5</accession>
<gene>
    <name evidence="2" type="ORF">D8674_023325</name>
</gene>
<dbReference type="Pfam" id="PF25019">
    <property type="entry name" value="LRR_R13L1-DRL21"/>
    <property type="match status" value="1"/>
</dbReference>
<dbReference type="AlphaFoldDB" id="A0A5N5GNL5"/>
<evidence type="ECO:0000313" key="2">
    <source>
        <dbReference type="EMBL" id="KAB2616737.1"/>
    </source>
</evidence>
<dbReference type="OrthoDB" id="1166019at2759"/>
<protein>
    <submittedName>
        <fullName evidence="2">Disease resistance protein RGA3</fullName>
    </submittedName>
</protein>
<sequence>MSKLINLRHLYVMGSDLEYLPKGIGRLTSLQTLDVCRVCFGRNDEAFKFGDLRSLNNLRGSLTIVLMGDMIDVSEVVELQLVDKKQISSLQILNVLQPQEDLESLGINWVAAPTWPRWLTDLNKLRFLTLDYCVYWETLPPLGKLPFLERLKLLRMRLVEKVGGEFLGQEDDQATFKSSSSIFPKLKDLCFESMRAWKEWEGVRGWKKEDSKFPTIMPYVGNLSLVAQKPMERSGLKFLTSQTSSVEVTLLF</sequence>
<reference evidence="2 3" key="1">
    <citation type="submission" date="2019-09" db="EMBL/GenBank/DDBJ databases">
        <authorList>
            <person name="Ou C."/>
        </authorList>
    </citation>
    <scope>NUCLEOTIDE SEQUENCE [LARGE SCALE GENOMIC DNA]</scope>
    <source>
        <strain evidence="2">S2</strain>
        <tissue evidence="2">Leaf</tissue>
    </source>
</reference>
<dbReference type="PANTHER" id="PTHR47186:SF30">
    <property type="entry name" value="EF-HAND DOMAIN-CONTAINING PROTEIN"/>
    <property type="match status" value="1"/>
</dbReference>
<comment type="caution">
    <text evidence="2">The sequence shown here is derived from an EMBL/GenBank/DDBJ whole genome shotgun (WGS) entry which is preliminary data.</text>
</comment>
<dbReference type="Proteomes" id="UP000327157">
    <property type="component" value="Chromosome 3"/>
</dbReference>
<reference evidence="2 3" key="3">
    <citation type="submission" date="2019-11" db="EMBL/GenBank/DDBJ databases">
        <title>A de novo genome assembly of a pear dwarfing rootstock.</title>
        <authorList>
            <person name="Wang F."/>
            <person name="Wang J."/>
            <person name="Li S."/>
            <person name="Zhang Y."/>
            <person name="Fang M."/>
            <person name="Ma L."/>
            <person name="Zhao Y."/>
            <person name="Jiang S."/>
        </authorList>
    </citation>
    <scope>NUCLEOTIDE SEQUENCE [LARGE SCALE GENOMIC DNA]</scope>
    <source>
        <strain evidence="2">S2</strain>
        <tissue evidence="2">Leaf</tissue>
    </source>
</reference>
<dbReference type="InterPro" id="IPR032675">
    <property type="entry name" value="LRR_dom_sf"/>
</dbReference>
<dbReference type="EMBL" id="SMOL01000402">
    <property type="protein sequence ID" value="KAB2616737.1"/>
    <property type="molecule type" value="Genomic_DNA"/>
</dbReference>
<dbReference type="PANTHER" id="PTHR47186">
    <property type="entry name" value="LEUCINE-RICH REPEAT-CONTAINING PROTEIN 57"/>
    <property type="match status" value="1"/>
</dbReference>
<dbReference type="Gene3D" id="3.80.10.10">
    <property type="entry name" value="Ribonuclease Inhibitor"/>
    <property type="match status" value="1"/>
</dbReference>
<proteinExistence type="predicted"/>
<dbReference type="InterPro" id="IPR056789">
    <property type="entry name" value="LRR_R13L1-DRL21"/>
</dbReference>
<name>A0A5N5GNL5_9ROSA</name>
<keyword evidence="3" id="KW-1185">Reference proteome</keyword>
<feature type="domain" description="R13L1/DRL21-like LRR repeat region" evidence="1">
    <location>
        <begin position="91"/>
        <end position="156"/>
    </location>
</feature>
<evidence type="ECO:0000313" key="3">
    <source>
        <dbReference type="Proteomes" id="UP000327157"/>
    </source>
</evidence>
<organism evidence="2 3">
    <name type="scientific">Pyrus ussuriensis x Pyrus communis</name>
    <dbReference type="NCBI Taxonomy" id="2448454"/>
    <lineage>
        <taxon>Eukaryota</taxon>
        <taxon>Viridiplantae</taxon>
        <taxon>Streptophyta</taxon>
        <taxon>Embryophyta</taxon>
        <taxon>Tracheophyta</taxon>
        <taxon>Spermatophyta</taxon>
        <taxon>Magnoliopsida</taxon>
        <taxon>eudicotyledons</taxon>
        <taxon>Gunneridae</taxon>
        <taxon>Pentapetalae</taxon>
        <taxon>rosids</taxon>
        <taxon>fabids</taxon>
        <taxon>Rosales</taxon>
        <taxon>Rosaceae</taxon>
        <taxon>Amygdaloideae</taxon>
        <taxon>Maleae</taxon>
        <taxon>Pyrus</taxon>
    </lineage>
</organism>
<evidence type="ECO:0000259" key="1">
    <source>
        <dbReference type="Pfam" id="PF25019"/>
    </source>
</evidence>
<dbReference type="SUPFAM" id="SSF52047">
    <property type="entry name" value="RNI-like"/>
    <property type="match status" value="1"/>
</dbReference>